<evidence type="ECO:0000313" key="2">
    <source>
        <dbReference type="EMBL" id="SDL37813.1"/>
    </source>
</evidence>
<dbReference type="AlphaFoldDB" id="A0A1G9JL82"/>
<organism evidence="2 3">
    <name type="scientific">Pseudomonas indica</name>
    <dbReference type="NCBI Taxonomy" id="137658"/>
    <lineage>
        <taxon>Bacteria</taxon>
        <taxon>Pseudomonadati</taxon>
        <taxon>Pseudomonadota</taxon>
        <taxon>Gammaproteobacteria</taxon>
        <taxon>Pseudomonadales</taxon>
        <taxon>Pseudomonadaceae</taxon>
        <taxon>Pseudomonas</taxon>
    </lineage>
</organism>
<dbReference type="SUPFAM" id="SSF63840">
    <property type="entry name" value="Ribonuclease domain of colicin E3"/>
    <property type="match status" value="1"/>
</dbReference>
<evidence type="ECO:0000259" key="1">
    <source>
        <dbReference type="Pfam" id="PF09000"/>
    </source>
</evidence>
<dbReference type="InterPro" id="IPR036725">
    <property type="entry name" value="ColE3_ribonuclease_sf"/>
</dbReference>
<name>A0A1G9JL82_9PSED</name>
<dbReference type="Pfam" id="PF09000">
    <property type="entry name" value="Cytotoxic"/>
    <property type="match status" value="1"/>
</dbReference>
<protein>
    <submittedName>
        <fullName evidence="2">Filamentous hemagglutinin</fullName>
    </submittedName>
</protein>
<proteinExistence type="predicted"/>
<dbReference type="GO" id="GO:0043022">
    <property type="term" value="F:ribosome binding"/>
    <property type="evidence" value="ECO:0007669"/>
    <property type="project" value="InterPro"/>
</dbReference>
<accession>A0A1G9JL82</accession>
<dbReference type="STRING" id="137658.SAMN05216186_11986"/>
<dbReference type="Proteomes" id="UP000198706">
    <property type="component" value="Unassembled WGS sequence"/>
</dbReference>
<reference evidence="2 3" key="1">
    <citation type="submission" date="2016-10" db="EMBL/GenBank/DDBJ databases">
        <authorList>
            <person name="de Groot N.N."/>
        </authorList>
    </citation>
    <scope>NUCLEOTIDE SEQUENCE [LARGE SCALE GENOMIC DNA]</scope>
    <source>
        <strain evidence="2 3">JCM 21544</strain>
    </source>
</reference>
<gene>
    <name evidence="2" type="ORF">SAMN05216186_11986</name>
</gene>
<dbReference type="Gene3D" id="3.10.380.10">
    <property type="entry name" value="Colicin E3-like ribonuclease domain"/>
    <property type="match status" value="1"/>
</dbReference>
<keyword evidence="3" id="KW-1185">Reference proteome</keyword>
<dbReference type="InterPro" id="IPR009105">
    <property type="entry name" value="Colicin_E3_ribonuclease"/>
</dbReference>
<dbReference type="GO" id="GO:0016788">
    <property type="term" value="F:hydrolase activity, acting on ester bonds"/>
    <property type="evidence" value="ECO:0007669"/>
    <property type="project" value="InterPro"/>
</dbReference>
<evidence type="ECO:0000313" key="3">
    <source>
        <dbReference type="Proteomes" id="UP000198706"/>
    </source>
</evidence>
<sequence length="242" mass="25583">MLEEQKKCSTPACRDDVRARYAELDEQRNQELAATCQQDITSCETLSAQLQADAPKIQALADKLRRSGDGNTASVIGWLVPGSNQMAQDIITSSIVAQRDGPAASAMATGAQIIASGVGGVKPGVSVGAKSNSSSAILGNKTVAQFEKSLSTLPPGERVAQIKAVVASVTIANGMVKDSKLSRLNGRDVYRANDGNLYAVDTQHGRFEVINSKNGKHLGEVDFDFKQTKPADKSGGHDLKVK</sequence>
<dbReference type="GO" id="GO:0003723">
    <property type="term" value="F:RNA binding"/>
    <property type="evidence" value="ECO:0007669"/>
    <property type="project" value="InterPro"/>
</dbReference>
<dbReference type="EMBL" id="FNFD01000019">
    <property type="protein sequence ID" value="SDL37813.1"/>
    <property type="molecule type" value="Genomic_DNA"/>
</dbReference>
<feature type="domain" description="Colicin E3-like ribonuclease" evidence="1">
    <location>
        <begin position="187"/>
        <end position="232"/>
    </location>
</feature>